<protein>
    <submittedName>
        <fullName evidence="1">Uncharacterized protein</fullName>
    </submittedName>
</protein>
<evidence type="ECO:0000313" key="2">
    <source>
        <dbReference type="Proteomes" id="UP000054742"/>
    </source>
</evidence>
<dbReference type="RefSeq" id="WP_058442779.1">
    <property type="nucleotide sequence ID" value="NZ_CAAAHU010000011.1"/>
</dbReference>
<dbReference type="EMBL" id="LNXV01000034">
    <property type="protein sequence ID" value="KTC77911.1"/>
    <property type="molecule type" value="Genomic_DNA"/>
</dbReference>
<dbReference type="AlphaFoldDB" id="A0A0W0S2Y4"/>
<proteinExistence type="predicted"/>
<reference evidence="1 2" key="1">
    <citation type="submission" date="2015-11" db="EMBL/GenBank/DDBJ databases">
        <title>Genomic analysis of 38 Legionella species identifies large and diverse effector repertoires.</title>
        <authorList>
            <person name="Burstein D."/>
            <person name="Amaro F."/>
            <person name="Zusman T."/>
            <person name="Lifshitz Z."/>
            <person name="Cohen O."/>
            <person name="Gilbert J.A."/>
            <person name="Pupko T."/>
            <person name="Shuman H.A."/>
            <person name="Segal G."/>
        </authorList>
    </citation>
    <scope>NUCLEOTIDE SEQUENCE [LARGE SCALE GENOMIC DNA]</scope>
    <source>
        <strain evidence="1 2">ATCC 43878</strain>
    </source>
</reference>
<accession>A0A0W0S2Y4</accession>
<organism evidence="1 2">
    <name type="scientific">Legionella brunensis</name>
    <dbReference type="NCBI Taxonomy" id="29422"/>
    <lineage>
        <taxon>Bacteria</taxon>
        <taxon>Pseudomonadati</taxon>
        <taxon>Pseudomonadota</taxon>
        <taxon>Gammaproteobacteria</taxon>
        <taxon>Legionellales</taxon>
        <taxon>Legionellaceae</taxon>
        <taxon>Legionella</taxon>
    </lineage>
</organism>
<dbReference type="Proteomes" id="UP000054742">
    <property type="component" value="Unassembled WGS sequence"/>
</dbReference>
<gene>
    <name evidence="1" type="ORF">Lbru_2804</name>
</gene>
<keyword evidence="2" id="KW-1185">Reference proteome</keyword>
<sequence>MLLQEFSQDVILRNIDLENYVKRIKFYNFSLGCIGNPPVKKEELDNDAKSINKAILKLALGTYNVQNLDELKKTVERVINHLTTYTYYSDDKNYVYSYVGYPDNTLDSLKEMSAAIQQFQVKHESLSKLTGLRLELFNTLTKINYGGDIYNVRDRFVYAAAWAGDGSYNDFFARRRAARVYVELSEYIKTGKNTSALSHFLEFKKQDARFYLSSDLEKKIEQEIAKNQLINYRNALKNEIGSLFVINKARKEIKLDEVDKILKAIETNEGVSEAIANFKKNPEARAGFQFGFFSIRKSRAEERVDELETAFTESNSQP</sequence>
<dbReference type="PATRIC" id="fig|29422.6.peg.2973"/>
<name>A0A0W0S2Y4_9GAMM</name>
<evidence type="ECO:0000313" key="1">
    <source>
        <dbReference type="EMBL" id="KTC77911.1"/>
    </source>
</evidence>
<comment type="caution">
    <text evidence="1">The sequence shown here is derived from an EMBL/GenBank/DDBJ whole genome shotgun (WGS) entry which is preliminary data.</text>
</comment>